<dbReference type="Proteomes" id="UP000032303">
    <property type="component" value="Chromosome 2"/>
</dbReference>
<feature type="transmembrane region" description="Helical" evidence="1">
    <location>
        <begin position="6"/>
        <end position="23"/>
    </location>
</feature>
<evidence type="ECO:0000313" key="2">
    <source>
        <dbReference type="EMBL" id="AJR09137.1"/>
    </source>
</evidence>
<dbReference type="KEGG" id="pgb:H744_2c2481"/>
<proteinExistence type="predicted"/>
<dbReference type="EMBL" id="CP005974">
    <property type="protein sequence ID" value="AJR09137.1"/>
    <property type="molecule type" value="Genomic_DNA"/>
</dbReference>
<keyword evidence="1" id="KW-0472">Membrane</keyword>
<gene>
    <name evidence="2" type="ORF">H744_2c2481</name>
</gene>
<dbReference type="AlphaFoldDB" id="A0A0C5WS01"/>
<keyword evidence="3" id="KW-1185">Reference proteome</keyword>
<sequence>MKRIYIVVAVCVLTLMIFILENNDRRPLNTARPNTPPFPISMHYDGKWEGERRDISGDNICLETRVIGTIEQGMVNLKLLYNNTLLSGWVSNEGDLALYANSPRWGYRFMGTAKKERIDGEWRVTNAPCHGTWYLKRVGG</sequence>
<keyword evidence="1" id="KW-1133">Transmembrane helix</keyword>
<dbReference type="STRING" id="658445.H744_2c2481"/>
<keyword evidence="1" id="KW-0812">Transmembrane</keyword>
<protein>
    <submittedName>
        <fullName evidence="2">Uncharacterized protein</fullName>
    </submittedName>
</protein>
<reference evidence="2 3" key="1">
    <citation type="submission" date="2013-05" db="EMBL/GenBank/DDBJ databases">
        <title>Complete genome sequence of the lipase-producing bacterium Photobacterium gaetbulicola Gung47.</title>
        <authorList>
            <person name="Kim Y.-O."/>
        </authorList>
    </citation>
    <scope>NUCLEOTIDE SEQUENCE [LARGE SCALE GENOMIC DNA]</scope>
    <source>
        <strain evidence="2 3">Gung47</strain>
    </source>
</reference>
<dbReference type="PATRIC" id="fig|658445.3.peg.4491"/>
<accession>A0A0C5WS01</accession>
<dbReference type="OrthoDB" id="5881038at2"/>
<organism evidence="2 3">
    <name type="scientific">Photobacterium gaetbulicola Gung47</name>
    <dbReference type="NCBI Taxonomy" id="658445"/>
    <lineage>
        <taxon>Bacteria</taxon>
        <taxon>Pseudomonadati</taxon>
        <taxon>Pseudomonadota</taxon>
        <taxon>Gammaproteobacteria</taxon>
        <taxon>Vibrionales</taxon>
        <taxon>Vibrionaceae</taxon>
        <taxon>Photobacterium</taxon>
    </lineage>
</organism>
<evidence type="ECO:0000313" key="3">
    <source>
        <dbReference type="Proteomes" id="UP000032303"/>
    </source>
</evidence>
<evidence type="ECO:0000256" key="1">
    <source>
        <dbReference type="SAM" id="Phobius"/>
    </source>
</evidence>
<dbReference type="HOGENOM" id="CLU_1748910_0_0_6"/>
<name>A0A0C5WS01_9GAMM</name>